<sequence length="270" mass="30792">MLLLSYLPFSYKSSKETLIYGRDKLPFEDVKGHLLSKDELDNEFGSDSKADRQTSILLASKKQDKRCCYCKKLGHVKANCYKLQNKRAAESNKVELTSANLVDERSDDFLLVSMSDSSELMFVWVLDLGCSFYICPNYEWFFTYISVECGVLCMGNDSSSKVLQWSVKLDVFRPLQSRSQLVWSIGNLVIGGKNLKVLAVVTQHSDSREMASGDGSSVVEQWKNYTPTRTLPENLISDEPTLGRRELEDIREDYSVEVFIIGESKRNYFD</sequence>
<protein>
    <recommendedName>
        <fullName evidence="1">Retrovirus-related Pol polyprotein from transposon TNT 1-94-like beta-barrel domain-containing protein</fullName>
    </recommendedName>
</protein>
<comment type="caution">
    <text evidence="2">The sequence shown here is derived from an EMBL/GenBank/DDBJ whole genome shotgun (WGS) entry which is preliminary data.</text>
</comment>
<dbReference type="InterPro" id="IPR036875">
    <property type="entry name" value="Znf_CCHC_sf"/>
</dbReference>
<evidence type="ECO:0000313" key="3">
    <source>
        <dbReference type="Proteomes" id="UP000828251"/>
    </source>
</evidence>
<dbReference type="OrthoDB" id="1736601at2759"/>
<keyword evidence="3" id="KW-1185">Reference proteome</keyword>
<reference evidence="2 3" key="1">
    <citation type="journal article" date="2021" name="Plant Biotechnol. J.">
        <title>Multi-omics assisted identification of the key and species-specific regulatory components of drought-tolerant mechanisms in Gossypium stocksii.</title>
        <authorList>
            <person name="Yu D."/>
            <person name="Ke L."/>
            <person name="Zhang D."/>
            <person name="Wu Y."/>
            <person name="Sun Y."/>
            <person name="Mei J."/>
            <person name="Sun J."/>
            <person name="Sun Y."/>
        </authorList>
    </citation>
    <scope>NUCLEOTIDE SEQUENCE [LARGE SCALE GENOMIC DNA]</scope>
    <source>
        <strain evidence="3">cv. E1</strain>
        <tissue evidence="2">Leaf</tissue>
    </source>
</reference>
<organism evidence="2 3">
    <name type="scientific">Gossypium stocksii</name>
    <dbReference type="NCBI Taxonomy" id="47602"/>
    <lineage>
        <taxon>Eukaryota</taxon>
        <taxon>Viridiplantae</taxon>
        <taxon>Streptophyta</taxon>
        <taxon>Embryophyta</taxon>
        <taxon>Tracheophyta</taxon>
        <taxon>Spermatophyta</taxon>
        <taxon>Magnoliopsida</taxon>
        <taxon>eudicotyledons</taxon>
        <taxon>Gunneridae</taxon>
        <taxon>Pentapetalae</taxon>
        <taxon>rosids</taxon>
        <taxon>malvids</taxon>
        <taxon>Malvales</taxon>
        <taxon>Malvaceae</taxon>
        <taxon>Malvoideae</taxon>
        <taxon>Gossypium</taxon>
    </lineage>
</organism>
<dbReference type="GO" id="GO:0008270">
    <property type="term" value="F:zinc ion binding"/>
    <property type="evidence" value="ECO:0007669"/>
    <property type="project" value="InterPro"/>
</dbReference>
<gene>
    <name evidence="2" type="ORF">J1N35_022922</name>
</gene>
<accession>A0A9D3VI06</accession>
<dbReference type="SUPFAM" id="SSF57756">
    <property type="entry name" value="Retrovirus zinc finger-like domains"/>
    <property type="match status" value="1"/>
</dbReference>
<dbReference type="Pfam" id="PF22936">
    <property type="entry name" value="Pol_BBD"/>
    <property type="match status" value="1"/>
</dbReference>
<evidence type="ECO:0000313" key="2">
    <source>
        <dbReference type="EMBL" id="KAH1083161.1"/>
    </source>
</evidence>
<feature type="domain" description="Retrovirus-related Pol polyprotein from transposon TNT 1-94-like beta-barrel" evidence="1">
    <location>
        <begin position="124"/>
        <end position="163"/>
    </location>
</feature>
<proteinExistence type="predicted"/>
<dbReference type="AlphaFoldDB" id="A0A9D3VI06"/>
<dbReference type="EMBL" id="JAIQCV010000007">
    <property type="protein sequence ID" value="KAH1083161.1"/>
    <property type="molecule type" value="Genomic_DNA"/>
</dbReference>
<name>A0A9D3VI06_9ROSI</name>
<dbReference type="GO" id="GO:0003676">
    <property type="term" value="F:nucleic acid binding"/>
    <property type="evidence" value="ECO:0007669"/>
    <property type="project" value="InterPro"/>
</dbReference>
<evidence type="ECO:0000259" key="1">
    <source>
        <dbReference type="Pfam" id="PF22936"/>
    </source>
</evidence>
<dbReference type="Proteomes" id="UP000828251">
    <property type="component" value="Unassembled WGS sequence"/>
</dbReference>
<dbReference type="InterPro" id="IPR054722">
    <property type="entry name" value="PolX-like_BBD"/>
</dbReference>